<dbReference type="EMBL" id="BGPR01006820">
    <property type="protein sequence ID" value="GBN22102.1"/>
    <property type="molecule type" value="Genomic_DNA"/>
</dbReference>
<name>A0A4Y2M5Q8_ARAVE</name>
<comment type="caution">
    <text evidence="2">The sequence shown here is derived from an EMBL/GenBank/DDBJ whole genome shotgun (WGS) entry which is preliminary data.</text>
</comment>
<keyword evidence="3" id="KW-1185">Reference proteome</keyword>
<evidence type="ECO:0000313" key="2">
    <source>
        <dbReference type="EMBL" id="GBN22102.1"/>
    </source>
</evidence>
<dbReference type="Proteomes" id="UP000499080">
    <property type="component" value="Unassembled WGS sequence"/>
</dbReference>
<evidence type="ECO:0000256" key="1">
    <source>
        <dbReference type="SAM" id="MobiDB-lite"/>
    </source>
</evidence>
<feature type="region of interest" description="Disordered" evidence="1">
    <location>
        <begin position="1"/>
        <end position="23"/>
    </location>
</feature>
<sequence>MLGESNSCRIIPSRPRFKGARKKSHLGIKELSKKIPSEDETAALYLDGEVTECSNHETDSGTDAEDNTKFTKSIAIQTRAKIIHQNSNRYHPSIQPLILLYHKK</sequence>
<proteinExistence type="predicted"/>
<reference evidence="2 3" key="1">
    <citation type="journal article" date="2019" name="Sci. Rep.">
        <title>Orb-weaving spider Araneus ventricosus genome elucidates the spidroin gene catalogue.</title>
        <authorList>
            <person name="Kono N."/>
            <person name="Nakamura H."/>
            <person name="Ohtoshi R."/>
            <person name="Moran D.A.P."/>
            <person name="Shinohara A."/>
            <person name="Yoshida Y."/>
            <person name="Fujiwara M."/>
            <person name="Mori M."/>
            <person name="Tomita M."/>
            <person name="Arakawa K."/>
        </authorList>
    </citation>
    <scope>NUCLEOTIDE SEQUENCE [LARGE SCALE GENOMIC DNA]</scope>
</reference>
<accession>A0A4Y2M5Q8</accession>
<organism evidence="2 3">
    <name type="scientific">Araneus ventricosus</name>
    <name type="common">Orbweaver spider</name>
    <name type="synonym">Epeira ventricosa</name>
    <dbReference type="NCBI Taxonomy" id="182803"/>
    <lineage>
        <taxon>Eukaryota</taxon>
        <taxon>Metazoa</taxon>
        <taxon>Ecdysozoa</taxon>
        <taxon>Arthropoda</taxon>
        <taxon>Chelicerata</taxon>
        <taxon>Arachnida</taxon>
        <taxon>Araneae</taxon>
        <taxon>Araneomorphae</taxon>
        <taxon>Entelegynae</taxon>
        <taxon>Araneoidea</taxon>
        <taxon>Araneidae</taxon>
        <taxon>Araneus</taxon>
    </lineage>
</organism>
<gene>
    <name evidence="2" type="ORF">AVEN_123115_1</name>
</gene>
<protein>
    <submittedName>
        <fullName evidence="2">Uncharacterized protein</fullName>
    </submittedName>
</protein>
<evidence type="ECO:0000313" key="3">
    <source>
        <dbReference type="Proteomes" id="UP000499080"/>
    </source>
</evidence>
<dbReference type="AlphaFoldDB" id="A0A4Y2M5Q8"/>